<evidence type="ECO:0000313" key="4">
    <source>
        <dbReference type="Proteomes" id="UP000295709"/>
    </source>
</evidence>
<dbReference type="Proteomes" id="UP000269375">
    <property type="component" value="Unassembled WGS sequence"/>
</dbReference>
<keyword evidence="4" id="KW-1185">Reference proteome</keyword>
<dbReference type="OrthoDB" id="9814627at2"/>
<dbReference type="AlphaFoldDB" id="A0A3N0W059"/>
<sequence length="1175" mass="132519">MKKNYILVAMLGIMAINSNLKGQDAPTIKTDLPQMIPPSPTVASLMKFEEVPVSNYTGVPDISLPLFSVASNSKDINVNIALKYHTSSVAADEIASDVGLGWNLFAGGTVSRTVKGYPDEELVLASGNKPGKVGVHQTTTANHINNFYYFSNNILNSTKDYYQTNLSAADQETGNEYIWTANRSEKYDTEQDIWQFNFFGRTGRFYIRKNSSGNLEIVPLDSYTVKIINQYDANTLKPTGFTIYDDLGYQYVFDVIEVSNNYGGTLNSYYRNGQLVSFDNLYTDREFNSSFHLSKVISPNNITLITYEYNENEIKEGFTNVTKRITEFGDLGQSLSYIYDTYNPCDDFPPITTVTRSSTLVKTKKLKTIKVTNNALIKFEYIQGRQDSNLMLPENASYLKSVSLSDWDDHLIKKYSFTQNYKTTLDERMFLSKVDELDKNNQLIGSYQLTYEDNSTAGKVVSKDAWGYFNLTDACDSNASSEYRRKVTPSFSTTDILQKIKYPTGGSVVFDFEANRYSYVGDQQVTDFSKSKDYTYQSTDGLSFNNSNTTLLLPTSTSDRKGVFTPSITLSGDPGVDTRSFVLQVYNTTTSQWEKVQNLNCSSGNSGCCFHVILQKNKGYRIWWQNFDLNYNGTDTMGVEYYNEGTANNFLYGGGNRIRRIGYFDYNAPADFYKNLQLNPVPPAKEKKYTYNFEGTTTSSGALADPEPLFKYTQGFNAKFKFKPYGWTTTCYDGDNQIDTYSNTYDVITTENNIPLFKTQGAAVGYKFVTVEDGTGTGKGKTTFEYTSPIDFPNIEYPAGPPFVQPKNYDYKRGNLIRSIVYDNTSRKLSETENQYNYINYEEYTGVKFTKPAEVYNGSNASYPKTYALYKFALNDGISCMECSEAYSSPRSFWGGLPLDLNTPKFIPVPVFETFGWTQLTNTTSKSYFYEGSTQKVIQRNEAFEYNTVNKRISSHTVNKADGGILKTLYYYHTGNSAYSQNRIAEIEKIESYKNNTLVDSKKIIYDNNWGANVSYLPKEIQSAVGAQTLETTVTFNKYDALGNLLQYTTKEGIPVSIVWGYQKTQPIAKVEGITYADLENLGLISAIVSASDTDGNDPSTEGALVTALNNFRNHSALQNYQVTTLTHNPLIGVTTMIPPSGITETYQYDNANRLEKLMDEEGKIVKEFKYNYKQ</sequence>
<organism evidence="1 3">
    <name type="scientific">Chryseobacterium daecheongense</name>
    <dbReference type="NCBI Taxonomy" id="192389"/>
    <lineage>
        <taxon>Bacteria</taxon>
        <taxon>Pseudomonadati</taxon>
        <taxon>Bacteroidota</taxon>
        <taxon>Flavobacteriia</taxon>
        <taxon>Flavobacteriales</taxon>
        <taxon>Weeksellaceae</taxon>
        <taxon>Chryseobacterium group</taxon>
        <taxon>Chryseobacterium</taxon>
    </lineage>
</organism>
<accession>A0A3N0W059</accession>
<comment type="caution">
    <text evidence="1">The sequence shown here is derived from an EMBL/GenBank/DDBJ whole genome shotgun (WGS) entry which is preliminary data.</text>
</comment>
<evidence type="ECO:0000313" key="3">
    <source>
        <dbReference type="Proteomes" id="UP000269375"/>
    </source>
</evidence>
<gene>
    <name evidence="2" type="ORF">BCF50_1575</name>
    <name evidence="1" type="ORF">EGI05_12550</name>
</gene>
<evidence type="ECO:0000313" key="2">
    <source>
        <dbReference type="EMBL" id="TDX92638.1"/>
    </source>
</evidence>
<dbReference type="EMBL" id="SOQW01000002">
    <property type="protein sequence ID" value="TDX92638.1"/>
    <property type="molecule type" value="Genomic_DNA"/>
</dbReference>
<proteinExistence type="predicted"/>
<dbReference type="EMBL" id="RJTX01000002">
    <property type="protein sequence ID" value="ROH98160.1"/>
    <property type="molecule type" value="Genomic_DNA"/>
</dbReference>
<dbReference type="RefSeq" id="WP_134197403.1">
    <property type="nucleotide sequence ID" value="NZ_RJTX01000002.1"/>
</dbReference>
<name>A0A3N0W059_9FLAO</name>
<reference evidence="2 4" key="2">
    <citation type="submission" date="2019-03" db="EMBL/GenBank/DDBJ databases">
        <title>Genomic Encyclopedia of Archaeal and Bacterial Type Strains, Phase II (KMG-II): from individual species to whole genera.</title>
        <authorList>
            <person name="Goeker M."/>
        </authorList>
    </citation>
    <scope>NUCLEOTIDE SEQUENCE [LARGE SCALE GENOMIC DNA]</scope>
    <source>
        <strain evidence="2 4">DSM 15235</strain>
    </source>
</reference>
<protein>
    <recommendedName>
        <fullName evidence="5">RHS repeat protein</fullName>
    </recommendedName>
</protein>
<dbReference type="Proteomes" id="UP000295709">
    <property type="component" value="Unassembled WGS sequence"/>
</dbReference>
<evidence type="ECO:0008006" key="5">
    <source>
        <dbReference type="Google" id="ProtNLM"/>
    </source>
</evidence>
<reference evidence="1 3" key="1">
    <citation type="submission" date="2018-11" db="EMBL/GenBank/DDBJ databases">
        <title>Proposal to divide the Flavobacteriaceae and reorganize its genera based on Amino Acid Identity values calculated from whole genome sequences.</title>
        <authorList>
            <person name="Nicholson A.C."/>
            <person name="Gulvik C.A."/>
            <person name="Whitney A.M."/>
            <person name="Humrighouse B.W."/>
            <person name="Bell M."/>
            <person name="Holmes B."/>
            <person name="Steigerwalt A."/>
            <person name="Villarma A."/>
            <person name="Sheth M."/>
            <person name="Batra D."/>
            <person name="Pryor J."/>
            <person name="Bernardet J.-F."/>
            <person name="Hugo C."/>
            <person name="Kampfer P."/>
            <person name="Newman J."/>
            <person name="Mcquiston J.R."/>
        </authorList>
    </citation>
    <scope>NUCLEOTIDE SEQUENCE [LARGE SCALE GENOMIC DNA]</scope>
    <source>
        <strain evidence="1 3">DSM 15235</strain>
    </source>
</reference>
<evidence type="ECO:0000313" key="1">
    <source>
        <dbReference type="EMBL" id="ROH98160.1"/>
    </source>
</evidence>